<gene>
    <name evidence="2" type="ORF">BECKLPF1236B_GA0070989_12553</name>
</gene>
<dbReference type="AlphaFoldDB" id="A0A450WWT2"/>
<dbReference type="EMBL" id="CAADFK010000255">
    <property type="protein sequence ID" value="VFK21438.1"/>
    <property type="molecule type" value="Genomic_DNA"/>
</dbReference>
<evidence type="ECO:0000256" key="1">
    <source>
        <dbReference type="SAM" id="MobiDB-lite"/>
    </source>
</evidence>
<feature type="compositionally biased region" description="Basic and acidic residues" evidence="1">
    <location>
        <begin position="251"/>
        <end position="264"/>
    </location>
</feature>
<name>A0A450WWT2_9GAMM</name>
<evidence type="ECO:0000313" key="2">
    <source>
        <dbReference type="EMBL" id="VFK21438.1"/>
    </source>
</evidence>
<reference evidence="2" key="1">
    <citation type="submission" date="2019-02" db="EMBL/GenBank/DDBJ databases">
        <authorList>
            <person name="Gruber-Vodicka R. H."/>
            <person name="Seah K. B. B."/>
        </authorList>
    </citation>
    <scope>NUCLEOTIDE SEQUENCE</scope>
    <source>
        <strain evidence="2">BECK_S313</strain>
    </source>
</reference>
<feature type="region of interest" description="Disordered" evidence="1">
    <location>
        <begin position="190"/>
        <end position="271"/>
    </location>
</feature>
<sequence>MGKQSIVGAKENDIFCRIDSAENEIFSVTFTYLPEESDSLLIQVAGLTVTGGGVRHVPVRIKEGTNFHRYIDYAQFFKRTDPRKDISIQLDFVGRPGLTILVPALKPQDIIPVGTIVPSVLNWGEYAEAANDEEAYDPKINKWAPCDGRSILGSELAGAWGGHTKAPDLRGVFLRGLNQFDIDEEDFFPADSVSDEQKDPDSGREAGDFQGDTVGKHQHIYRGSRAAGVGRADRGDEIDNVWWGGDYGQGGERDTEKGPKRCEGGNRLSGS</sequence>
<dbReference type="SUPFAM" id="SSF88874">
    <property type="entry name" value="Receptor-binding domain of short tail fibre protein gp12"/>
    <property type="match status" value="1"/>
</dbReference>
<proteinExistence type="predicted"/>
<protein>
    <recommendedName>
        <fullName evidence="3">Phage Tail Collar Domain</fullName>
    </recommendedName>
</protein>
<feature type="compositionally biased region" description="Basic and acidic residues" evidence="1">
    <location>
        <begin position="195"/>
        <end position="207"/>
    </location>
</feature>
<organism evidence="2">
    <name type="scientific">Candidatus Kentrum sp. LPFa</name>
    <dbReference type="NCBI Taxonomy" id="2126335"/>
    <lineage>
        <taxon>Bacteria</taxon>
        <taxon>Pseudomonadati</taxon>
        <taxon>Pseudomonadota</taxon>
        <taxon>Gammaproteobacteria</taxon>
        <taxon>Candidatus Kentrum</taxon>
    </lineage>
</organism>
<accession>A0A450WWT2</accession>
<evidence type="ECO:0008006" key="3">
    <source>
        <dbReference type="Google" id="ProtNLM"/>
    </source>
</evidence>